<reference evidence="3" key="1">
    <citation type="submission" date="2016-10" db="EMBL/GenBank/DDBJ databases">
        <title>Sequence of Gallionella enrichment culture.</title>
        <authorList>
            <person name="Poehlein A."/>
            <person name="Muehling M."/>
            <person name="Daniel R."/>
        </authorList>
    </citation>
    <scope>NUCLEOTIDE SEQUENCE</scope>
</reference>
<dbReference type="PANTHER" id="PTHR43201:SF8">
    <property type="entry name" value="ACYL-COA SYNTHETASE FAMILY MEMBER 3"/>
    <property type="match status" value="1"/>
</dbReference>
<sequence>MPAPYRAARLGGTTTPRMVADADGALIISSPEALGDYPARLTDRLEHWAEVCPERTLAAKREESGAWRHLNYREALAQARAIAEALSRRGLSAERPVMVISGNDLEHLGLMLGAMWAGVPYAPVSPAYSLVSEDFAKLKHIFAVLTPGLVFASDGDAYRRALGAVVPDGVEIVLAKGGLAGRPFTPFADLLATPATAIADRAHAATGPDSIAKLLFTSGSTKQPKGVINTQRMLCSNQQMILQSMPFLADEPPVLVDWLPWNHTFGGNHNLGIVLYNGGSLYIDAGKPTPQLIGETLRNLREISPTIYFNVPMGFEKIAAALEADQALQQALFARLRAFMFAGAGLSQVVWDQLEQIAARVCGERIRMLTSLGMTETAPFALFPGGAASRPAVVGLPAAGLTVKLACAGNKREVRYRGPSVTPGYWRAEAQTRESFDEDGFFCSGDALKFEDDDRPGLGLLFDGRIAEDFKLSSGTFVSVGPLRARVIAEGAPYVQDVVATAPNRDDLGILIFPNPDACRELAGAGRQDPLSSVLASRAVREFFQQLVDRLYHSGSGSANRVVRALLLAEPASIDKGELTDKGSINQRAVLNHRAALVQALYQEQGAELIFPRT</sequence>
<feature type="domain" description="AMP-dependent synthetase/ligase" evidence="2">
    <location>
        <begin position="45"/>
        <end position="426"/>
    </location>
</feature>
<dbReference type="InterPro" id="IPR042099">
    <property type="entry name" value="ANL_N_sf"/>
</dbReference>
<dbReference type="Pfam" id="PF00501">
    <property type="entry name" value="AMP-binding"/>
    <property type="match status" value="1"/>
</dbReference>
<dbReference type="CDD" id="cd05921">
    <property type="entry name" value="FCS"/>
    <property type="match status" value="1"/>
</dbReference>
<keyword evidence="3" id="KW-0560">Oxidoreductase</keyword>
<dbReference type="EC" id="1.2.1.30" evidence="3"/>
<dbReference type="AlphaFoldDB" id="A0A1J5R952"/>
<evidence type="ECO:0000256" key="1">
    <source>
        <dbReference type="ARBA" id="ARBA00006432"/>
    </source>
</evidence>
<dbReference type="PANTHER" id="PTHR43201">
    <property type="entry name" value="ACYL-COA SYNTHETASE"/>
    <property type="match status" value="1"/>
</dbReference>
<dbReference type="SUPFAM" id="SSF56801">
    <property type="entry name" value="Acetyl-CoA synthetase-like"/>
    <property type="match status" value="1"/>
</dbReference>
<gene>
    <name evidence="3" type="primary">car</name>
    <name evidence="3" type="ORF">GALL_254690</name>
</gene>
<dbReference type="GO" id="GO:0031956">
    <property type="term" value="F:medium-chain fatty acid-CoA ligase activity"/>
    <property type="evidence" value="ECO:0007669"/>
    <property type="project" value="TreeGrafter"/>
</dbReference>
<evidence type="ECO:0000259" key="2">
    <source>
        <dbReference type="Pfam" id="PF00501"/>
    </source>
</evidence>
<dbReference type="GO" id="GO:0006631">
    <property type="term" value="P:fatty acid metabolic process"/>
    <property type="evidence" value="ECO:0007669"/>
    <property type="project" value="TreeGrafter"/>
</dbReference>
<protein>
    <submittedName>
        <fullName evidence="3">Carboxylic acid reductase</fullName>
        <ecNumber evidence="3">1.2.1.-</ecNumber>
        <ecNumber evidence="3">1.2.1.30</ecNumber>
    </submittedName>
</protein>
<dbReference type="Gene3D" id="3.40.50.12780">
    <property type="entry name" value="N-terminal domain of ligase-like"/>
    <property type="match status" value="1"/>
</dbReference>
<accession>A0A1J5R952</accession>
<dbReference type="EC" id="1.2.1.-" evidence="3"/>
<dbReference type="GO" id="GO:0047683">
    <property type="term" value="F:aryl-aldehyde dehydrogenase (NADP+) activity"/>
    <property type="evidence" value="ECO:0007669"/>
    <property type="project" value="UniProtKB-EC"/>
</dbReference>
<evidence type="ECO:0000313" key="3">
    <source>
        <dbReference type="EMBL" id="OIQ92560.1"/>
    </source>
</evidence>
<comment type="caution">
    <text evidence="3">The sequence shown here is derived from an EMBL/GenBank/DDBJ whole genome shotgun (WGS) entry which is preliminary data.</text>
</comment>
<comment type="similarity">
    <text evidence="1">Belongs to the ATP-dependent AMP-binding enzyme family.</text>
</comment>
<dbReference type="EMBL" id="MLJW01000228">
    <property type="protein sequence ID" value="OIQ92560.1"/>
    <property type="molecule type" value="Genomic_DNA"/>
</dbReference>
<proteinExistence type="inferred from homology"/>
<dbReference type="InterPro" id="IPR000873">
    <property type="entry name" value="AMP-dep_synth/lig_dom"/>
</dbReference>
<organism evidence="3">
    <name type="scientific">mine drainage metagenome</name>
    <dbReference type="NCBI Taxonomy" id="410659"/>
    <lineage>
        <taxon>unclassified sequences</taxon>
        <taxon>metagenomes</taxon>
        <taxon>ecological metagenomes</taxon>
    </lineage>
</organism>
<name>A0A1J5R952_9ZZZZ</name>